<evidence type="ECO:0000313" key="1">
    <source>
        <dbReference type="EnsemblMetazoa" id="GAUT021259-PA"/>
    </source>
</evidence>
<name>A0A1A9UZY8_GLOAU</name>
<reference evidence="1" key="1">
    <citation type="submission" date="2020-05" db="UniProtKB">
        <authorList>
            <consortium name="EnsemblMetazoa"/>
        </authorList>
    </citation>
    <scope>IDENTIFICATION</scope>
    <source>
        <strain evidence="1">TTRI</strain>
    </source>
</reference>
<dbReference type="Proteomes" id="UP000078200">
    <property type="component" value="Unassembled WGS sequence"/>
</dbReference>
<evidence type="ECO:0000313" key="2">
    <source>
        <dbReference type="Proteomes" id="UP000078200"/>
    </source>
</evidence>
<proteinExistence type="predicted"/>
<dbReference type="AlphaFoldDB" id="A0A1A9UZY8"/>
<dbReference type="EnsemblMetazoa" id="GAUT021259-RA">
    <property type="protein sequence ID" value="GAUT021259-PA"/>
    <property type="gene ID" value="GAUT021259"/>
</dbReference>
<dbReference type="VEuPathDB" id="VectorBase:GAUT021259"/>
<organism evidence="1 2">
    <name type="scientific">Glossina austeni</name>
    <name type="common">Savannah tsetse fly</name>
    <dbReference type="NCBI Taxonomy" id="7395"/>
    <lineage>
        <taxon>Eukaryota</taxon>
        <taxon>Metazoa</taxon>
        <taxon>Ecdysozoa</taxon>
        <taxon>Arthropoda</taxon>
        <taxon>Hexapoda</taxon>
        <taxon>Insecta</taxon>
        <taxon>Pterygota</taxon>
        <taxon>Neoptera</taxon>
        <taxon>Endopterygota</taxon>
        <taxon>Diptera</taxon>
        <taxon>Brachycera</taxon>
        <taxon>Muscomorpha</taxon>
        <taxon>Hippoboscoidea</taxon>
        <taxon>Glossinidae</taxon>
        <taxon>Glossina</taxon>
    </lineage>
</organism>
<keyword evidence="2" id="KW-1185">Reference proteome</keyword>
<sequence length="110" mass="13155">MPTLEWNRDHDGGFYIPCYSNAAKYGMYIISIDLSIYRIRPFVQPEDRFRPTIVMFVEIMFYKQIEPDIKLDVEPLQSMSLFNDPAQSLIKIEKQNKFFSEYFQVLRQIS</sequence>
<accession>A0A1A9UZY8</accession>
<protein>
    <submittedName>
        <fullName evidence="1">Uncharacterized protein</fullName>
    </submittedName>
</protein>